<sequence>MLKILIVILVMIPLLSILNAVNGQSYQCLLDCYKNQKDFSFICPLGLPVIPQCRVL</sequence>
<dbReference type="HOGENOM" id="CLU_200764_0_0_1"/>
<reference evidence="2 4" key="2">
    <citation type="journal article" date="2005" name="Nature">
        <title>The genome of the social amoeba Dictyostelium discoideum.</title>
        <authorList>
            <consortium name="The Dictyostelium discoideum Sequencing Consortium"/>
            <person name="Eichinger L."/>
            <person name="Pachebat J.A."/>
            <person name="Glockner G."/>
            <person name="Rajandream M.A."/>
            <person name="Sucgang R."/>
            <person name="Berriman M."/>
            <person name="Song J."/>
            <person name="Olsen R."/>
            <person name="Szafranski K."/>
            <person name="Xu Q."/>
            <person name="Tunggal B."/>
            <person name="Kummerfeld S."/>
            <person name="Madera M."/>
            <person name="Konfortov B.A."/>
            <person name="Rivero F."/>
            <person name="Bankier A.T."/>
            <person name="Lehmann R."/>
            <person name="Hamlin N."/>
            <person name="Davies R."/>
            <person name="Gaudet P."/>
            <person name="Fey P."/>
            <person name="Pilcher K."/>
            <person name="Chen G."/>
            <person name="Saunders D."/>
            <person name="Sodergren E."/>
            <person name="Davis P."/>
            <person name="Kerhornou A."/>
            <person name="Nie X."/>
            <person name="Hall N."/>
            <person name="Anjard C."/>
            <person name="Hemphill L."/>
            <person name="Bason N."/>
            <person name="Farbrother P."/>
            <person name="Desany B."/>
            <person name="Just E."/>
            <person name="Morio T."/>
            <person name="Rost R."/>
            <person name="Churcher C."/>
            <person name="Cooper J."/>
            <person name="Haydock S."/>
            <person name="van Driessche N."/>
            <person name="Cronin A."/>
            <person name="Goodhead I."/>
            <person name="Muzny D."/>
            <person name="Mourier T."/>
            <person name="Pain A."/>
            <person name="Lu M."/>
            <person name="Harper D."/>
            <person name="Lindsay R."/>
            <person name="Hauser H."/>
            <person name="James K."/>
            <person name="Quiles M."/>
            <person name="Madan Babu M."/>
            <person name="Saito T."/>
            <person name="Buchrieser C."/>
            <person name="Wardroper A."/>
            <person name="Felder M."/>
            <person name="Thangavelu M."/>
            <person name="Johnson D."/>
            <person name="Knights A."/>
            <person name="Loulseged H."/>
            <person name="Mungall K."/>
            <person name="Oliver K."/>
            <person name="Price C."/>
            <person name="Quail M.A."/>
            <person name="Urushihara H."/>
            <person name="Hernandez J."/>
            <person name="Rabbinowitsch E."/>
            <person name="Steffen D."/>
            <person name="Sanders M."/>
            <person name="Ma J."/>
            <person name="Kohara Y."/>
            <person name="Sharp S."/>
            <person name="Simmonds M."/>
            <person name="Spiegler S."/>
            <person name="Tivey A."/>
            <person name="Sugano S."/>
            <person name="White B."/>
            <person name="Walker D."/>
            <person name="Woodward J."/>
            <person name="Winckler T."/>
            <person name="Tanaka Y."/>
            <person name="Shaulsky G."/>
            <person name="Schleicher M."/>
            <person name="Weinstock G."/>
            <person name="Rosenthal A."/>
            <person name="Cox E.C."/>
            <person name="Chisholm R.L."/>
            <person name="Gibbs R."/>
            <person name="Loomis W.F."/>
            <person name="Platzer M."/>
            <person name="Kay R.R."/>
            <person name="Williams J."/>
            <person name="Dear P.H."/>
            <person name="Noegel A.A."/>
            <person name="Barrell B."/>
            <person name="Kuspa A."/>
        </authorList>
    </citation>
    <scope>NUCLEOTIDE SEQUENCE [LARGE SCALE GENOMIC DNA]</scope>
    <source>
        <strain evidence="2 4">AX4</strain>
    </source>
</reference>
<accession>Q86JR0</accession>
<dbReference type="RefSeq" id="XP_644804.1">
    <property type="nucleotide sequence ID" value="XM_639712.1"/>
</dbReference>
<organism evidence="4">
    <name type="scientific">Dictyostelium discoideum</name>
    <name type="common">Social amoeba</name>
    <dbReference type="NCBI Taxonomy" id="44689"/>
    <lineage>
        <taxon>Eukaryota</taxon>
        <taxon>Amoebozoa</taxon>
        <taxon>Evosea</taxon>
        <taxon>Eumycetozoa</taxon>
        <taxon>Dictyostelia</taxon>
        <taxon>Dictyosteliales</taxon>
        <taxon>Dictyosteliaceae</taxon>
        <taxon>Dictyostelium</taxon>
    </lineage>
</organism>
<comment type="caution">
    <text evidence="2">The sequence shown here is derived from an EMBL/GenBank/DDBJ whole genome shotgun (WGS) entry which is preliminary data.</text>
</comment>
<dbReference type="PaxDb" id="44689-DDB0168136"/>
<name>Q557C3_DICDI</name>
<gene>
    <name evidence="3" type="ORF">DDB_G0273243</name>
    <name evidence="2" type="ORF">DDB_G0273659</name>
</gene>
<accession>Q557C3</accession>
<dbReference type="RefSeq" id="XP_644446.1">
    <property type="nucleotide sequence ID" value="XM_639354.1"/>
</dbReference>
<dbReference type="Proteomes" id="UP000002195">
    <property type="component" value="Unassembled WGS sequence"/>
</dbReference>
<dbReference type="GeneID" id="8618906"/>
<dbReference type="KEGG" id="ddi:DDB_G0273659"/>
<dbReference type="EMBL" id="AAFI02000009">
    <property type="protein sequence ID" value="EAL70839.1"/>
    <property type="molecule type" value="Genomic_DNA"/>
</dbReference>
<dbReference type="GeneID" id="8619071"/>
<feature type="chain" id="PRO_5011424137" evidence="1">
    <location>
        <begin position="24"/>
        <end position="56"/>
    </location>
</feature>
<dbReference type="dictyBase" id="DDB_G0273243"/>
<keyword evidence="1" id="KW-0732">Signal</keyword>
<evidence type="ECO:0000313" key="4">
    <source>
        <dbReference type="Proteomes" id="UP000002195"/>
    </source>
</evidence>
<reference evidence="2 4" key="1">
    <citation type="journal article" date="2002" name="Nature">
        <title>Sequence and analysis of chromosome 2 of Dictyostelium discoideum.</title>
        <authorList>
            <consortium name="Dictyostelium Genome Sequencing Consortium"/>
            <person name="Glockner G."/>
            <person name="Eichinger L."/>
            <person name="Szafranski K."/>
            <person name="Pachebat J.A."/>
            <person name="Bankier A.T."/>
            <person name="Dear P.H."/>
            <person name="Lehmann R."/>
            <person name="Baumgart C."/>
            <person name="Parra G."/>
            <person name="Abril J.F."/>
            <person name="Guigo R."/>
            <person name="Kumpf K."/>
            <person name="Tunggal B."/>
            <person name="Cox E."/>
            <person name="Quail M.A."/>
            <person name="Platzer M."/>
            <person name="Rosenthal A."/>
            <person name="Noegel A.A."/>
        </authorList>
    </citation>
    <scope>NUCLEOTIDE SEQUENCE [LARGE SCALE GENOMIC DNA]</scope>
    <source>
        <strain evidence="2 4">AX4</strain>
    </source>
</reference>
<dbReference type="KEGG" id="ddi:DDB_G0273243"/>
<dbReference type="InParanoid" id="Q557C3"/>
<evidence type="ECO:0000256" key="1">
    <source>
        <dbReference type="SAM" id="SignalP"/>
    </source>
</evidence>
<keyword evidence="4" id="KW-1185">Reference proteome</keyword>
<evidence type="ECO:0000313" key="2">
    <source>
        <dbReference type="EMBL" id="EAL70520.1"/>
    </source>
</evidence>
<dbReference type="dictyBase" id="DDB_G0273659"/>
<evidence type="ECO:0000313" key="3">
    <source>
        <dbReference type="EMBL" id="EAL70839.1"/>
    </source>
</evidence>
<proteinExistence type="predicted"/>
<dbReference type="AlphaFoldDB" id="Q557C3"/>
<feature type="signal peptide" evidence="1">
    <location>
        <begin position="1"/>
        <end position="23"/>
    </location>
</feature>
<reference evidence="2" key="3">
    <citation type="submission" date="2009-08" db="EMBL/GenBank/DDBJ databases">
        <authorList>
            <consortium name="The Dictyostelium discoideum Sequencing Consortium"/>
            <person name="Eichinger L."/>
            <person name="Pachebat J.A."/>
            <person name="Gloeckner G."/>
            <person name="Rajandream M.-A."/>
            <person name="Sucgang R."/>
            <person name="Song J."/>
            <person name="Cox E.C."/>
            <person name="Tunggal B."/>
            <person name="Szafranski K."/>
            <person name="Konfortov B.A."/>
            <person name="Farbrother P."/>
            <person name="Bankier A.T."/>
            <person name="Lehmann R."/>
            <person name="Hamlin N."/>
            <person name="Xu Q."/>
            <person name="Davies R."/>
            <person name="Gaudet P."/>
            <person name="Fey P."/>
            <person name="Pilcher K."/>
            <person name="Chen G."/>
            <person name="Saunders D."/>
            <person name="Sodergren E."/>
            <person name="Davis P."/>
            <person name="Nie X."/>
            <person name="Kerhornou A."/>
            <person name="Hemphill L."/>
            <person name="Bason N."/>
            <person name="Berriman M."/>
            <person name="Desany B."/>
            <person name="Churcher C."/>
            <person name="Cooper J."/>
            <person name="van Driessche N."/>
            <person name="Cronin A."/>
            <person name="Goodhead I."/>
            <person name="Muzny D."/>
            <person name="Hall N."/>
            <person name="Harper D."/>
            <person name="Lindsay R."/>
            <person name="Hauser H."/>
            <person name="James K."/>
            <person name="Quiles M."/>
            <person name="Buchrieser C."/>
            <person name="Wardroper A."/>
            <person name="Thangavelu M."/>
            <person name="Johnson D."/>
            <person name="Knights A."/>
            <person name="Loulseged H."/>
            <person name="Mungall K."/>
            <person name="Price C."/>
            <person name="Ma J."/>
            <person name="Quail M."/>
            <person name="Hernandez J."/>
            <person name="Rabbinowitsch E."/>
            <person name="Steffen D."/>
            <person name="Sanders M."/>
            <person name="Weinstock G."/>
            <person name="Sharp S."/>
            <person name="Just E."/>
            <person name="Shaulsky G."/>
            <person name="Simmonds M."/>
            <person name="Tivey A."/>
            <person name="White B."/>
            <person name="Walker D."/>
            <person name="Woodward J."/>
            <person name="Winckler T."/>
            <person name="Schleicher M."/>
            <person name="Rosenthal A."/>
            <person name="Rivero F."/>
            <person name="Chisholm R.L."/>
            <person name="Gibbs R."/>
            <person name="Loomis W.F."/>
            <person name="Platzer M."/>
            <person name="Kay R.R."/>
            <person name="Williams J."/>
            <person name="Dear P.H."/>
            <person name="Noegel A.A."/>
            <person name="Barrell B."/>
            <person name="Kuspa A."/>
        </authorList>
    </citation>
    <scope>NUCLEOTIDE SEQUENCE</scope>
    <source>
        <strain evidence="2">AX4</strain>
    </source>
</reference>
<protein>
    <submittedName>
        <fullName evidence="2">Uncharacterized protein</fullName>
    </submittedName>
</protein>
<dbReference type="EMBL" id="AAFI02000011">
    <property type="protein sequence ID" value="EAL70520.1"/>
    <property type="molecule type" value="Genomic_DNA"/>
</dbReference>